<dbReference type="RefSeq" id="WP_129333548.1">
    <property type="nucleotide sequence ID" value="NZ_SDVB01000253.1"/>
</dbReference>
<reference evidence="1 2" key="1">
    <citation type="submission" date="2019-01" db="EMBL/GenBank/DDBJ databases">
        <authorList>
            <person name="Deng T."/>
        </authorList>
    </citation>
    <scope>NUCLEOTIDE SEQUENCE [LARGE SCALE GENOMIC DNA]</scope>
    <source>
        <strain evidence="1 2">F8825</strain>
    </source>
</reference>
<sequence>MTGKDNQPAILLVIAPYVDLGREHVRSHLGLGAALALGRVRVVTDPCGLRGWRIGTLVEDSLWPTLSPDCRADFRVALDVYMSTGRLRYATADDMIKLLDEVLA</sequence>
<keyword evidence="2" id="KW-1185">Reference proteome</keyword>
<evidence type="ECO:0000313" key="1">
    <source>
        <dbReference type="EMBL" id="RYC10155.1"/>
    </source>
</evidence>
<proteinExistence type="predicted"/>
<dbReference type="AlphaFoldDB" id="A0A4Q2SVQ7"/>
<protein>
    <submittedName>
        <fullName evidence="1">Uncharacterized protein</fullName>
    </submittedName>
</protein>
<dbReference type="Proteomes" id="UP000291088">
    <property type="component" value="Unassembled WGS sequence"/>
</dbReference>
<accession>A0A4Q2SVQ7</accession>
<comment type="caution">
    <text evidence="1">The sequence shown here is derived from an EMBL/GenBank/DDBJ whole genome shotgun (WGS) entry which is preliminary data.</text>
</comment>
<evidence type="ECO:0000313" key="2">
    <source>
        <dbReference type="Proteomes" id="UP000291088"/>
    </source>
</evidence>
<organism evidence="1 2">
    <name type="scientific">Ciceribacter ferrooxidans</name>
    <dbReference type="NCBI Taxonomy" id="2509717"/>
    <lineage>
        <taxon>Bacteria</taxon>
        <taxon>Pseudomonadati</taxon>
        <taxon>Pseudomonadota</taxon>
        <taxon>Alphaproteobacteria</taxon>
        <taxon>Hyphomicrobiales</taxon>
        <taxon>Rhizobiaceae</taxon>
        <taxon>Ciceribacter</taxon>
    </lineage>
</organism>
<gene>
    <name evidence="1" type="ORF">EUU22_19000</name>
</gene>
<name>A0A4Q2SVQ7_9HYPH</name>
<dbReference type="EMBL" id="SDVB01000253">
    <property type="protein sequence ID" value="RYC10155.1"/>
    <property type="molecule type" value="Genomic_DNA"/>
</dbReference>